<evidence type="ECO:0000256" key="2">
    <source>
        <dbReference type="SAM" id="MobiDB-lite"/>
    </source>
</evidence>
<reference evidence="4" key="1">
    <citation type="journal article" date="2006" name="PLoS Biol.">
        <title>Macronuclear genome sequence of the ciliate Tetrahymena thermophila, a model eukaryote.</title>
        <authorList>
            <person name="Eisen J.A."/>
            <person name="Coyne R.S."/>
            <person name="Wu M."/>
            <person name="Wu D."/>
            <person name="Thiagarajan M."/>
            <person name="Wortman J.R."/>
            <person name="Badger J.H."/>
            <person name="Ren Q."/>
            <person name="Amedeo P."/>
            <person name="Jones K.M."/>
            <person name="Tallon L.J."/>
            <person name="Delcher A.L."/>
            <person name="Salzberg S.L."/>
            <person name="Silva J.C."/>
            <person name="Haas B.J."/>
            <person name="Majoros W.H."/>
            <person name="Farzad M."/>
            <person name="Carlton J.M."/>
            <person name="Smith R.K. Jr."/>
            <person name="Garg J."/>
            <person name="Pearlman R.E."/>
            <person name="Karrer K.M."/>
            <person name="Sun L."/>
            <person name="Manning G."/>
            <person name="Elde N.C."/>
            <person name="Turkewitz A.P."/>
            <person name="Asai D.J."/>
            <person name="Wilkes D.E."/>
            <person name="Wang Y."/>
            <person name="Cai H."/>
            <person name="Collins K."/>
            <person name="Stewart B.A."/>
            <person name="Lee S.R."/>
            <person name="Wilamowska K."/>
            <person name="Weinberg Z."/>
            <person name="Ruzzo W.L."/>
            <person name="Wloga D."/>
            <person name="Gaertig J."/>
            <person name="Frankel J."/>
            <person name="Tsao C.-C."/>
            <person name="Gorovsky M.A."/>
            <person name="Keeling P.J."/>
            <person name="Waller R.F."/>
            <person name="Patron N.J."/>
            <person name="Cherry J.M."/>
            <person name="Stover N.A."/>
            <person name="Krieger C.J."/>
            <person name="del Toro C."/>
            <person name="Ryder H.F."/>
            <person name="Williamson S.C."/>
            <person name="Barbeau R.A."/>
            <person name="Hamilton E.P."/>
            <person name="Orias E."/>
        </authorList>
    </citation>
    <scope>NUCLEOTIDE SEQUENCE [LARGE SCALE GENOMIC DNA]</scope>
    <source>
        <strain evidence="4">SB210</strain>
    </source>
</reference>
<keyword evidence="1" id="KW-0175">Coiled coil</keyword>
<feature type="compositionally biased region" description="Polar residues" evidence="2">
    <location>
        <begin position="451"/>
        <end position="466"/>
    </location>
</feature>
<sequence>MQMGIANKLKESKKLIRVAFHIRNNCNQKMKTEPLLVSFTHLSSNSKFKFTRITLGEIVNKFVNTVASQLCEGDNNLFAEQFFSNIVDSSSSSSGSQQNHMQLLQFCSQCITLQVQKQTVTSISTSSSCSTSHQICSCYNYNKTCKSTYNYPNTNNIISKQKQMCYYCDPLTTSPNKISSHEDVINEIQKRIVITSMSFPNSKTETNITIKRSNLNNIIQLQDMQHVYVHLKPLPSCFRSFVAALASSVVYSSIPSAASSQQFNEQELNFFAIDDNTIDYDIDNNNQFYEALPVQNRLYCSQPIQDEDISLADHYRKGEILDQQLNPQQLSTRSSSKKENNLMKGYNSHLSNSSSLINNARVHNNQDFSSHVSFCPNSTDVSLVFSNTESASVEVEEAEEMIQEEYKNSKQKCSKEQKQCLNQFEGMLQKRVKLNQDPISNSNNIHKEQIPINNFKKSSNTKNQVENRARNHSSSSSSNPSYLLSPLLSAEKIEISYEKFIEEIDISSKAKCPSQNNKFNQLKDQQQQFLSMDQDQSDLIFAQKNKNLFTQEIEENQMLVQKNSNLLKFGGDSNRKLKGECIFQNFNFNFAFSDNPDFLGSDSELMKTTLSQIETSYLKPNKNCLLNFNQQSPLSTNQSQEYRQLQTVQQEKDLEQDQMSLSQQQQNRQQTSVIDQTEQSYPIELKREPQLSNLEQLKVELRAQIFLEGSETNNDKKKRYLKKIFQDKKVIKKERMSRINEQNMDLINKLDNEISKLEKLRQSESTSSTPYFEDQSTRHTCSTQNKPSSKLSQYLKQQIKINRVLRFLDDSIISSSEEMKDRVSKNKEELEWLCRIIYTISKHEKITCKSYEIFLEQTTEQMNKKYFINKQQVDLLFQDLLKIFTNWIALEQTNYGLVFQINQNFRFKQVRNFFSQNK</sequence>
<name>Q22X57_TETTS</name>
<dbReference type="Proteomes" id="UP000009168">
    <property type="component" value="Unassembled WGS sequence"/>
</dbReference>
<dbReference type="RefSeq" id="XP_001010034.2">
    <property type="nucleotide sequence ID" value="XM_001010034.2"/>
</dbReference>
<dbReference type="GeneID" id="7826189"/>
<feature type="coiled-coil region" evidence="1">
    <location>
        <begin position="388"/>
        <end position="419"/>
    </location>
</feature>
<feature type="compositionally biased region" description="Low complexity" evidence="2">
    <location>
        <begin position="657"/>
        <end position="672"/>
    </location>
</feature>
<evidence type="ECO:0000313" key="3">
    <source>
        <dbReference type="EMBL" id="EAR89789.2"/>
    </source>
</evidence>
<feature type="region of interest" description="Disordered" evidence="2">
    <location>
        <begin position="760"/>
        <end position="788"/>
    </location>
</feature>
<keyword evidence="4" id="KW-1185">Reference proteome</keyword>
<feature type="compositionally biased region" description="Polar residues" evidence="2">
    <location>
        <begin position="778"/>
        <end position="788"/>
    </location>
</feature>
<protein>
    <submittedName>
        <fullName evidence="3">Uncharacterized protein</fullName>
    </submittedName>
</protein>
<feature type="region of interest" description="Disordered" evidence="2">
    <location>
        <begin position="650"/>
        <end position="674"/>
    </location>
</feature>
<feature type="region of interest" description="Disordered" evidence="2">
    <location>
        <begin position="437"/>
        <end position="482"/>
    </location>
</feature>
<feature type="compositionally biased region" description="Low complexity" evidence="2">
    <location>
        <begin position="473"/>
        <end position="482"/>
    </location>
</feature>
<evidence type="ECO:0000256" key="1">
    <source>
        <dbReference type="SAM" id="Coils"/>
    </source>
</evidence>
<evidence type="ECO:0000313" key="4">
    <source>
        <dbReference type="Proteomes" id="UP000009168"/>
    </source>
</evidence>
<dbReference type="InParanoid" id="Q22X57"/>
<proteinExistence type="predicted"/>
<dbReference type="KEGG" id="tet:TTHERM_00632960"/>
<feature type="region of interest" description="Disordered" evidence="2">
    <location>
        <begin position="322"/>
        <end position="349"/>
    </location>
</feature>
<feature type="compositionally biased region" description="Polar residues" evidence="2">
    <location>
        <begin position="323"/>
        <end position="334"/>
    </location>
</feature>
<dbReference type="EMBL" id="GG662809">
    <property type="protein sequence ID" value="EAR89789.2"/>
    <property type="molecule type" value="Genomic_DNA"/>
</dbReference>
<accession>Q22X57</accession>
<dbReference type="HOGENOM" id="CLU_303393_0_0_1"/>
<organism evidence="3 4">
    <name type="scientific">Tetrahymena thermophila (strain SB210)</name>
    <dbReference type="NCBI Taxonomy" id="312017"/>
    <lineage>
        <taxon>Eukaryota</taxon>
        <taxon>Sar</taxon>
        <taxon>Alveolata</taxon>
        <taxon>Ciliophora</taxon>
        <taxon>Intramacronucleata</taxon>
        <taxon>Oligohymenophorea</taxon>
        <taxon>Hymenostomatida</taxon>
        <taxon>Tetrahymenina</taxon>
        <taxon>Tetrahymenidae</taxon>
        <taxon>Tetrahymena</taxon>
    </lineage>
</organism>
<dbReference type="AlphaFoldDB" id="Q22X57"/>
<gene>
    <name evidence="3" type="ORF">TTHERM_00632960</name>
</gene>